<dbReference type="AlphaFoldDB" id="A0A5R9Q2E2"/>
<feature type="region of interest" description="Disordered" evidence="1">
    <location>
        <begin position="97"/>
        <end position="121"/>
    </location>
</feature>
<keyword evidence="2" id="KW-0732">Signal</keyword>
<evidence type="ECO:0000256" key="1">
    <source>
        <dbReference type="SAM" id="MobiDB-lite"/>
    </source>
</evidence>
<protein>
    <recommendedName>
        <fullName evidence="3">SPOR domain-containing protein</fullName>
    </recommendedName>
</protein>
<evidence type="ECO:0000259" key="3">
    <source>
        <dbReference type="PROSITE" id="PS51724"/>
    </source>
</evidence>
<dbReference type="EMBL" id="PPSW01000014">
    <property type="protein sequence ID" value="TLX47085.1"/>
    <property type="molecule type" value="Genomic_DNA"/>
</dbReference>
<dbReference type="RefSeq" id="WP_138480946.1">
    <property type="nucleotide sequence ID" value="NZ_PPSW01000014.1"/>
</dbReference>
<gene>
    <name evidence="4" type="ORF">C1E24_09780</name>
</gene>
<dbReference type="OrthoDB" id="6311313at2"/>
<dbReference type="PROSITE" id="PS51724">
    <property type="entry name" value="SPOR"/>
    <property type="match status" value="1"/>
</dbReference>
<organism evidence="4 5">
    <name type="scientific">Pseudoalteromonas phenolica</name>
    <dbReference type="NCBI Taxonomy" id="161398"/>
    <lineage>
        <taxon>Bacteria</taxon>
        <taxon>Pseudomonadati</taxon>
        <taxon>Pseudomonadota</taxon>
        <taxon>Gammaproteobacteria</taxon>
        <taxon>Alteromonadales</taxon>
        <taxon>Pseudoalteromonadaceae</taxon>
        <taxon>Pseudoalteromonas</taxon>
    </lineage>
</organism>
<feature type="signal peptide" evidence="2">
    <location>
        <begin position="1"/>
        <end position="28"/>
    </location>
</feature>
<name>A0A5R9Q2E2_9GAMM</name>
<dbReference type="GO" id="GO:0042834">
    <property type="term" value="F:peptidoglycan binding"/>
    <property type="evidence" value="ECO:0007669"/>
    <property type="project" value="InterPro"/>
</dbReference>
<comment type="caution">
    <text evidence="4">The sequence shown here is derived from an EMBL/GenBank/DDBJ whole genome shotgun (WGS) entry which is preliminary data.</text>
</comment>
<accession>A0A5R9Q2E2</accession>
<dbReference type="Gene3D" id="3.30.70.1070">
    <property type="entry name" value="Sporulation related repeat"/>
    <property type="match status" value="1"/>
</dbReference>
<feature type="domain" description="SPOR" evidence="3">
    <location>
        <begin position="167"/>
        <end position="252"/>
    </location>
</feature>
<evidence type="ECO:0000313" key="5">
    <source>
        <dbReference type="Proteomes" id="UP000309186"/>
    </source>
</evidence>
<evidence type="ECO:0000313" key="4">
    <source>
        <dbReference type="EMBL" id="TLX47085.1"/>
    </source>
</evidence>
<dbReference type="InterPro" id="IPR036680">
    <property type="entry name" value="SPOR-like_sf"/>
</dbReference>
<dbReference type="Proteomes" id="UP000309186">
    <property type="component" value="Unassembled WGS sequence"/>
</dbReference>
<dbReference type="SUPFAM" id="SSF110997">
    <property type="entry name" value="Sporulation related repeat"/>
    <property type="match status" value="1"/>
</dbReference>
<dbReference type="InterPro" id="IPR007730">
    <property type="entry name" value="SPOR-like_dom"/>
</dbReference>
<proteinExistence type="predicted"/>
<sequence>MFSSHNNKSQIKACFLLLVCVITLNGCASMSKEQQASSNGQTVTLTQQEYLQLKEMARQWKENKAGIDRLLAYEQTLGVLVRDLNRLVANNDKANITLADNNPHKQGKSEESADKPNSTLISQVPLKDKKEEVVISLFKADKPVQEHALASAQPALDTVETQEPSSNLSTAKYSVQVASVKSRQKAKQVYKTLRVKLANSDQEIQEVRLEPKQIGQQQFYRLKFGAFATKEQAQAVCSQWQKYQVSCFVSQFGGLNQRDWL</sequence>
<reference evidence="4 5" key="1">
    <citation type="submission" date="2018-01" db="EMBL/GenBank/DDBJ databases">
        <title>Co-occurrence of chitin degradation, pigmentation and bioactivity in marine Pseudoalteromonas.</title>
        <authorList>
            <person name="Paulsen S."/>
            <person name="Gram L."/>
            <person name="Machado H."/>
        </authorList>
    </citation>
    <scope>NUCLEOTIDE SEQUENCE [LARGE SCALE GENOMIC DNA]</scope>
    <source>
        <strain evidence="4 5">S3663</strain>
    </source>
</reference>
<feature type="chain" id="PRO_5024426954" description="SPOR domain-containing protein" evidence="2">
    <location>
        <begin position="29"/>
        <end position="261"/>
    </location>
</feature>
<evidence type="ECO:0000256" key="2">
    <source>
        <dbReference type="SAM" id="SignalP"/>
    </source>
</evidence>
<dbReference type="Pfam" id="PF05036">
    <property type="entry name" value="SPOR"/>
    <property type="match status" value="1"/>
</dbReference>